<dbReference type="STRING" id="297318.BK138_19675"/>
<comment type="caution">
    <text evidence="2">The sequence shown here is derived from an EMBL/GenBank/DDBJ whole genome shotgun (WGS) entry which is preliminary data.</text>
</comment>
<organism evidence="2 3">
    <name type="scientific">Paenibacillus rhizosphaerae</name>
    <dbReference type="NCBI Taxonomy" id="297318"/>
    <lineage>
        <taxon>Bacteria</taxon>
        <taxon>Bacillati</taxon>
        <taxon>Bacillota</taxon>
        <taxon>Bacilli</taxon>
        <taxon>Bacillales</taxon>
        <taxon>Paenibacillaceae</taxon>
        <taxon>Paenibacillus</taxon>
    </lineage>
</organism>
<dbReference type="InterPro" id="IPR036594">
    <property type="entry name" value="Meth_synthase_dom"/>
</dbReference>
<sequence length="219" mass="24632">MNMGMEQLAEQMIGGRTEECWDSLVEQVESGRNSLYIYEQWLAPAMRYVGSLWEQNLITVADEHLASGVCDILMTRYAALVKPEQPNGKRGMFLCVEEEAHYFGLKMVSALFEERGFAARFYGPNLPLKEALLGAMHWKPDVIGLSVSIVYHLPKLKQYVNALGSLPGSPAVIIGGRVIEPYGMDQRLADQAVFVPTLLELNDWIDSYLFADTNQQIVR</sequence>
<dbReference type="GO" id="GO:0046872">
    <property type="term" value="F:metal ion binding"/>
    <property type="evidence" value="ECO:0007669"/>
    <property type="project" value="InterPro"/>
</dbReference>
<dbReference type="CDD" id="cd02065">
    <property type="entry name" value="B12-binding_like"/>
    <property type="match status" value="1"/>
</dbReference>
<dbReference type="Pfam" id="PF02310">
    <property type="entry name" value="B12-binding"/>
    <property type="match status" value="1"/>
</dbReference>
<proteinExistence type="predicted"/>
<dbReference type="Proteomes" id="UP000187172">
    <property type="component" value="Unassembled WGS sequence"/>
</dbReference>
<dbReference type="AlphaFoldDB" id="A0A1R1EMT8"/>
<feature type="domain" description="B12-binding" evidence="1">
    <location>
        <begin position="88"/>
        <end position="215"/>
    </location>
</feature>
<dbReference type="RefSeq" id="WP_076172208.1">
    <property type="nucleotide sequence ID" value="NZ_MRTP01000005.1"/>
</dbReference>
<gene>
    <name evidence="2" type="ORF">BK138_19675</name>
</gene>
<dbReference type="SUPFAM" id="SSF47644">
    <property type="entry name" value="Methionine synthase domain"/>
    <property type="match status" value="1"/>
</dbReference>
<dbReference type="Gene3D" id="3.40.50.280">
    <property type="entry name" value="Cobalamin-binding domain"/>
    <property type="match status" value="1"/>
</dbReference>
<dbReference type="Pfam" id="PF02607">
    <property type="entry name" value="B12-binding_2"/>
    <property type="match status" value="1"/>
</dbReference>
<accession>A0A1R1EMT8</accession>
<evidence type="ECO:0000313" key="3">
    <source>
        <dbReference type="Proteomes" id="UP000187172"/>
    </source>
</evidence>
<dbReference type="PROSITE" id="PS51332">
    <property type="entry name" value="B12_BINDING"/>
    <property type="match status" value="1"/>
</dbReference>
<dbReference type="GO" id="GO:0031419">
    <property type="term" value="F:cobalamin binding"/>
    <property type="evidence" value="ECO:0007669"/>
    <property type="project" value="InterPro"/>
</dbReference>
<dbReference type="EMBL" id="MRTP01000005">
    <property type="protein sequence ID" value="OMF53125.1"/>
    <property type="molecule type" value="Genomic_DNA"/>
</dbReference>
<evidence type="ECO:0000313" key="2">
    <source>
        <dbReference type="EMBL" id="OMF53125.1"/>
    </source>
</evidence>
<evidence type="ECO:0000259" key="1">
    <source>
        <dbReference type="PROSITE" id="PS51332"/>
    </source>
</evidence>
<name>A0A1R1EMT8_9BACL</name>
<reference evidence="2 3" key="1">
    <citation type="submission" date="2016-11" db="EMBL/GenBank/DDBJ databases">
        <title>Paenibacillus species isolates.</title>
        <authorList>
            <person name="Beno S.M."/>
        </authorList>
    </citation>
    <scope>NUCLEOTIDE SEQUENCE [LARGE SCALE GENOMIC DNA]</scope>
    <source>
        <strain evidence="2 3">FSL R5-0378</strain>
    </source>
</reference>
<dbReference type="InterPro" id="IPR006158">
    <property type="entry name" value="Cobalamin-bd"/>
</dbReference>
<dbReference type="InterPro" id="IPR036724">
    <property type="entry name" value="Cobalamin-bd_sf"/>
</dbReference>
<dbReference type="InterPro" id="IPR003759">
    <property type="entry name" value="Cbl-bd_cap"/>
</dbReference>
<protein>
    <recommendedName>
        <fullName evidence="1">B12-binding domain-containing protein</fullName>
    </recommendedName>
</protein>
<keyword evidence="3" id="KW-1185">Reference proteome</keyword>
<dbReference type="SUPFAM" id="SSF52242">
    <property type="entry name" value="Cobalamin (vitamin B12)-binding domain"/>
    <property type="match status" value="1"/>
</dbReference>
<dbReference type="Gene3D" id="1.10.1240.10">
    <property type="entry name" value="Methionine synthase domain"/>
    <property type="match status" value="1"/>
</dbReference>